<dbReference type="InterPro" id="IPR054221">
    <property type="entry name" value="DUF6941"/>
</dbReference>
<organism evidence="2 3">
    <name type="scientific">Nonomuraea maritima</name>
    <dbReference type="NCBI Taxonomy" id="683260"/>
    <lineage>
        <taxon>Bacteria</taxon>
        <taxon>Bacillati</taxon>
        <taxon>Actinomycetota</taxon>
        <taxon>Actinomycetes</taxon>
        <taxon>Streptosporangiales</taxon>
        <taxon>Streptosporangiaceae</taxon>
        <taxon>Nonomuraea</taxon>
    </lineage>
</organism>
<proteinExistence type="predicted"/>
<name>A0A1G9PK41_9ACTN</name>
<accession>A0A1G9PK41</accession>
<dbReference type="RefSeq" id="WP_090773193.1">
    <property type="nucleotide sequence ID" value="NZ_FNFB01000034.1"/>
</dbReference>
<gene>
    <name evidence="2" type="ORF">SAMN05421874_13465</name>
</gene>
<evidence type="ECO:0000256" key="1">
    <source>
        <dbReference type="SAM" id="MobiDB-lite"/>
    </source>
</evidence>
<dbReference type="OrthoDB" id="3526022at2"/>
<dbReference type="STRING" id="683260.SAMN05421874_13465"/>
<protein>
    <submittedName>
        <fullName evidence="2">Uncharacterized protein</fullName>
    </submittedName>
</protein>
<feature type="region of interest" description="Disordered" evidence="1">
    <location>
        <begin position="141"/>
        <end position="162"/>
    </location>
</feature>
<dbReference type="Proteomes" id="UP000198683">
    <property type="component" value="Unassembled WGS sequence"/>
</dbReference>
<evidence type="ECO:0000313" key="3">
    <source>
        <dbReference type="Proteomes" id="UP000198683"/>
    </source>
</evidence>
<dbReference type="EMBL" id="FNFB01000034">
    <property type="protein sequence ID" value="SDL98485.1"/>
    <property type="molecule type" value="Genomic_DNA"/>
</dbReference>
<reference evidence="2 3" key="1">
    <citation type="submission" date="2016-10" db="EMBL/GenBank/DDBJ databases">
        <authorList>
            <person name="de Groot N.N."/>
        </authorList>
    </citation>
    <scope>NUCLEOTIDE SEQUENCE [LARGE SCALE GENOMIC DNA]</scope>
    <source>
        <strain evidence="2 3">CGMCC 4.5681</strain>
    </source>
</reference>
<sequence length="162" mass="17145">MEGFLVLSDAASTDVATGKINLLGAGWSVTGPVVPMAAVAGFLRIPWDDVEGKISFVVRLQDEEGRPVRPFADNDGVLSFHGEFAPHADQSEPIGRRVPLTLSFAIQIPPLPLAAGRVYEWILEVNDAEVASARFVVRGEPPTEGAQAGAKEEALGSGVLID</sequence>
<evidence type="ECO:0000313" key="2">
    <source>
        <dbReference type="EMBL" id="SDL98485.1"/>
    </source>
</evidence>
<dbReference type="Pfam" id="PF22091">
    <property type="entry name" value="DUF6941"/>
    <property type="match status" value="1"/>
</dbReference>
<keyword evidence="3" id="KW-1185">Reference proteome</keyword>
<dbReference type="AlphaFoldDB" id="A0A1G9PK41"/>